<gene>
    <name evidence="2" type="ORF">K7432_011094</name>
</gene>
<name>A0ABR2VUF9_9FUNG</name>
<reference evidence="2 3" key="1">
    <citation type="submission" date="2023-04" db="EMBL/GenBank/DDBJ databases">
        <title>Genome of Basidiobolus ranarum AG-B5.</title>
        <authorList>
            <person name="Stajich J.E."/>
            <person name="Carter-House D."/>
            <person name="Gryganskyi A."/>
        </authorList>
    </citation>
    <scope>NUCLEOTIDE SEQUENCE [LARGE SCALE GENOMIC DNA]</scope>
    <source>
        <strain evidence="2 3">AG-B5</strain>
    </source>
</reference>
<organism evidence="2 3">
    <name type="scientific">Basidiobolus ranarum</name>
    <dbReference type="NCBI Taxonomy" id="34480"/>
    <lineage>
        <taxon>Eukaryota</taxon>
        <taxon>Fungi</taxon>
        <taxon>Fungi incertae sedis</taxon>
        <taxon>Zoopagomycota</taxon>
        <taxon>Entomophthoromycotina</taxon>
        <taxon>Basidiobolomycetes</taxon>
        <taxon>Basidiobolales</taxon>
        <taxon>Basidiobolaceae</taxon>
        <taxon>Basidiobolus</taxon>
    </lineage>
</organism>
<feature type="region of interest" description="Disordered" evidence="1">
    <location>
        <begin position="92"/>
        <end position="115"/>
    </location>
</feature>
<feature type="compositionally biased region" description="Polar residues" evidence="1">
    <location>
        <begin position="33"/>
        <end position="47"/>
    </location>
</feature>
<evidence type="ECO:0000313" key="3">
    <source>
        <dbReference type="Proteomes" id="UP001479436"/>
    </source>
</evidence>
<proteinExistence type="predicted"/>
<dbReference type="Proteomes" id="UP001479436">
    <property type="component" value="Unassembled WGS sequence"/>
</dbReference>
<comment type="caution">
    <text evidence="2">The sequence shown here is derived from an EMBL/GenBank/DDBJ whole genome shotgun (WGS) entry which is preliminary data.</text>
</comment>
<dbReference type="EMBL" id="JASJQH010007699">
    <property type="protein sequence ID" value="KAK9702733.1"/>
    <property type="molecule type" value="Genomic_DNA"/>
</dbReference>
<sequence length="141" mass="15953">MINKKGQFEDENVTEISDDGLIEISEQGVTAWSVGQKQNGNANSAMPNSRIKEKSKCMKREEIQELHSLPMNENKEVQFGHARLIEVSVEEPVISSPKEEKTLELYSTSDTQKSQIEKMGKVMETEEAQALRKPSTRIETK</sequence>
<feature type="region of interest" description="Disordered" evidence="1">
    <location>
        <begin position="33"/>
        <end position="56"/>
    </location>
</feature>
<feature type="compositionally biased region" description="Polar residues" evidence="1">
    <location>
        <begin position="105"/>
        <end position="114"/>
    </location>
</feature>
<evidence type="ECO:0000313" key="2">
    <source>
        <dbReference type="EMBL" id="KAK9702733.1"/>
    </source>
</evidence>
<evidence type="ECO:0000256" key="1">
    <source>
        <dbReference type="SAM" id="MobiDB-lite"/>
    </source>
</evidence>
<accession>A0ABR2VUF9</accession>
<keyword evidence="3" id="KW-1185">Reference proteome</keyword>
<protein>
    <submittedName>
        <fullName evidence="2">Uncharacterized protein</fullName>
    </submittedName>
</protein>